<gene>
    <name evidence="1" type="ORF">GLOINDRAFT_88097</name>
</gene>
<protein>
    <submittedName>
        <fullName evidence="1">Uncharacterized protein</fullName>
    </submittedName>
</protein>
<name>U9T763_RHIID</name>
<dbReference type="VEuPathDB" id="FungiDB:RhiirFUN_024246"/>
<organism evidence="1">
    <name type="scientific">Rhizophagus irregularis (strain DAOM 181602 / DAOM 197198 / MUCL 43194)</name>
    <name type="common">Arbuscular mycorrhizal fungus</name>
    <name type="synonym">Glomus intraradices</name>
    <dbReference type="NCBI Taxonomy" id="747089"/>
    <lineage>
        <taxon>Eukaryota</taxon>
        <taxon>Fungi</taxon>
        <taxon>Fungi incertae sedis</taxon>
        <taxon>Mucoromycota</taxon>
        <taxon>Glomeromycotina</taxon>
        <taxon>Glomeromycetes</taxon>
        <taxon>Glomerales</taxon>
        <taxon>Glomeraceae</taxon>
        <taxon>Rhizophagus</taxon>
    </lineage>
</organism>
<sequence length="179" mass="20893">MDKRSGNEICSTFQIPSFALFSKDKNKNMYFSNDILCRKLRNAIPFRSEGIIVKPSCYHPILVVMVWDVISLLWMNYICWPFKTMSLRDQKDYLAKMLVLLSVKISMMEGEKKKKVLSLLTTKKTDYDNEELSTKNLQAVNSRTELILALKMVHLEYYSNPIRVLKMQALLENCSKMMS</sequence>
<evidence type="ECO:0000313" key="1">
    <source>
        <dbReference type="EMBL" id="ERZ99190.1"/>
    </source>
</evidence>
<proteinExistence type="predicted"/>
<dbReference type="AlphaFoldDB" id="U9T763"/>
<accession>U9T763</accession>
<reference evidence="1" key="1">
    <citation type="submission" date="2013-07" db="EMBL/GenBank/DDBJ databases">
        <title>The genome of an arbuscular mycorrhizal fungus provides insights into the evolution of the oldest plant symbiosis.</title>
        <authorList>
            <consortium name="DOE Joint Genome Institute"/>
            <person name="Tisserant E."/>
            <person name="Malbreil M."/>
            <person name="Kuo A."/>
            <person name="Kohler A."/>
            <person name="Symeonidi A."/>
            <person name="Balestrini R."/>
            <person name="Charron P."/>
            <person name="Duensing N."/>
            <person name="Frei-dit-Frey N."/>
            <person name="Gianinazzi-Pearson V."/>
            <person name="Gilbert B."/>
            <person name="Handa Y."/>
            <person name="Hijri M."/>
            <person name="Kaul R."/>
            <person name="Kawaguchi M."/>
            <person name="Krajinski F."/>
            <person name="Lammers P."/>
            <person name="Lapierre D."/>
            <person name="Masclaux F.G."/>
            <person name="Murat C."/>
            <person name="Morin E."/>
            <person name="Ndikumana S."/>
            <person name="Pagni M."/>
            <person name="Petitpierre D."/>
            <person name="Requena N."/>
            <person name="Rosikiewicz P."/>
            <person name="Riley R."/>
            <person name="Saito K."/>
            <person name="San Clemente H."/>
            <person name="Shapiro H."/>
            <person name="van Tuinen D."/>
            <person name="Becard G."/>
            <person name="Bonfante P."/>
            <person name="Paszkowski U."/>
            <person name="Shachar-Hill Y."/>
            <person name="Young J.P."/>
            <person name="Sanders I.R."/>
            <person name="Henrissat B."/>
            <person name="Rensing S.A."/>
            <person name="Grigoriev I.V."/>
            <person name="Corradi N."/>
            <person name="Roux C."/>
            <person name="Martin F."/>
        </authorList>
    </citation>
    <scope>NUCLEOTIDE SEQUENCE</scope>
    <source>
        <strain evidence="1">DAOM 197198</strain>
    </source>
</reference>
<dbReference type="HOGENOM" id="CLU_1504232_0_0_1"/>
<dbReference type="EMBL" id="KI298172">
    <property type="protein sequence ID" value="ERZ99190.1"/>
    <property type="molecule type" value="Genomic_DNA"/>
</dbReference>